<evidence type="ECO:0000256" key="2">
    <source>
        <dbReference type="ARBA" id="ARBA00023186"/>
    </source>
</evidence>
<protein>
    <submittedName>
        <fullName evidence="3">Urease accessory protein UreF</fullName>
    </submittedName>
</protein>
<evidence type="ECO:0000313" key="4">
    <source>
        <dbReference type="Proteomes" id="UP001565927"/>
    </source>
</evidence>
<evidence type="ECO:0000313" key="3">
    <source>
        <dbReference type="EMBL" id="MEZ0163200.1"/>
    </source>
</evidence>
<dbReference type="Gene3D" id="1.10.4190.10">
    <property type="entry name" value="Urease accessory protein UreF"/>
    <property type="match status" value="1"/>
</dbReference>
<accession>A0ABV4GV65</accession>
<dbReference type="InterPro" id="IPR002639">
    <property type="entry name" value="UreF"/>
</dbReference>
<keyword evidence="4" id="KW-1185">Reference proteome</keyword>
<sequence length="228" mass="23928">MGSPDLLLALLADARLPVGGHTQSAGVEPAMTHGGLTAQDVPAFVAGRLRTVVAVEAGTAVVSRHHVLAGADLARVHRAWAARTPSAPLRAASETLGRGYLRLARTLWPDPPHLDGGWAGFERTCGRTPPRPLVLGALAAVAGLDAGRLVRLCAHEDVATAAAAVLKLDPLDPLVATGWVLRAHDAVEDLVDRCARLTDPDEVPATAAPLVEQFSLQHATTRQRLFHA</sequence>
<dbReference type="EMBL" id="JBGFTU010000001">
    <property type="protein sequence ID" value="MEZ0163200.1"/>
    <property type="molecule type" value="Genomic_DNA"/>
</dbReference>
<keyword evidence="1" id="KW-0996">Nickel insertion</keyword>
<dbReference type="Proteomes" id="UP001565927">
    <property type="component" value="Unassembled WGS sequence"/>
</dbReference>
<comment type="caution">
    <text evidence="3">The sequence shown here is derived from an EMBL/GenBank/DDBJ whole genome shotgun (WGS) entry which is preliminary data.</text>
</comment>
<dbReference type="Pfam" id="PF01730">
    <property type="entry name" value="UreF"/>
    <property type="match status" value="1"/>
</dbReference>
<proteinExistence type="predicted"/>
<reference evidence="3 4" key="1">
    <citation type="submission" date="2024-07" db="EMBL/GenBank/DDBJ databases">
        <authorList>
            <person name="Thanompreechachai J."/>
            <person name="Duangmal K."/>
        </authorList>
    </citation>
    <scope>NUCLEOTIDE SEQUENCE [LARGE SCALE GENOMIC DNA]</scope>
    <source>
        <strain evidence="3 4">LSe6-4</strain>
    </source>
</reference>
<dbReference type="PANTHER" id="PTHR33620:SF1">
    <property type="entry name" value="UREASE ACCESSORY PROTEIN F"/>
    <property type="match status" value="1"/>
</dbReference>
<organism evidence="3 4">
    <name type="scientific">Kineococcus halophytocola</name>
    <dbReference type="NCBI Taxonomy" id="3234027"/>
    <lineage>
        <taxon>Bacteria</taxon>
        <taxon>Bacillati</taxon>
        <taxon>Actinomycetota</taxon>
        <taxon>Actinomycetes</taxon>
        <taxon>Kineosporiales</taxon>
        <taxon>Kineosporiaceae</taxon>
        <taxon>Kineococcus</taxon>
    </lineage>
</organism>
<gene>
    <name evidence="3" type="ORF">AB2L27_00300</name>
</gene>
<evidence type="ECO:0000256" key="1">
    <source>
        <dbReference type="ARBA" id="ARBA00022988"/>
    </source>
</evidence>
<name>A0ABV4GV65_9ACTN</name>
<dbReference type="InterPro" id="IPR038277">
    <property type="entry name" value="UreF_sf"/>
</dbReference>
<dbReference type="RefSeq" id="WP_370439459.1">
    <property type="nucleotide sequence ID" value="NZ_JBGFTU010000001.1"/>
</dbReference>
<keyword evidence="2" id="KW-0143">Chaperone</keyword>
<dbReference type="PANTHER" id="PTHR33620">
    <property type="entry name" value="UREASE ACCESSORY PROTEIN F"/>
    <property type="match status" value="1"/>
</dbReference>